<sequence length="221" mass="24025">MREPLPSIAKFSEVDLYPVTGRGLYDGRSDEDVIAQLARGGARIVQLREKSLTDKELYELAKIYREETSRRDIGLVINDRVDLALSVRADGVHLGQDDMPVYVARRILGDEAIIGASAHSVEDAIEAERGGATYVNIGPLYPTPTKPEARTIGLEPVKEALSMISVPVTVMGGITMDNIDEVLQTGVRHVGVVSALFAQGDIAAATRGFVEKIRRSGKNRI</sequence>
<comment type="catalytic activity">
    <reaction evidence="8">
        <text>4-methyl-5-(2-phosphooxyethyl)-thiazole + 4-amino-2-methyl-5-(diphosphooxymethyl)pyrimidine + H(+) = thiamine phosphate + diphosphate</text>
        <dbReference type="Rhea" id="RHEA:22328"/>
        <dbReference type="ChEBI" id="CHEBI:15378"/>
        <dbReference type="ChEBI" id="CHEBI:33019"/>
        <dbReference type="ChEBI" id="CHEBI:37575"/>
        <dbReference type="ChEBI" id="CHEBI:57841"/>
        <dbReference type="ChEBI" id="CHEBI:58296"/>
        <dbReference type="EC" id="2.5.1.3"/>
    </reaction>
</comment>
<dbReference type="EC" id="2.5.1.3" evidence="3"/>
<feature type="domain" description="Thiamine phosphate synthase/TenI" evidence="11">
    <location>
        <begin position="16"/>
        <end position="196"/>
    </location>
</feature>
<evidence type="ECO:0000256" key="4">
    <source>
        <dbReference type="ARBA" id="ARBA00022679"/>
    </source>
</evidence>
<reference evidence="12" key="1">
    <citation type="submission" date="2018-06" db="EMBL/GenBank/DDBJ databases">
        <authorList>
            <person name="Zhirakovskaya E."/>
        </authorList>
    </citation>
    <scope>NUCLEOTIDE SEQUENCE</scope>
</reference>
<name>A0A3B1BPM1_9ZZZZ</name>
<evidence type="ECO:0000256" key="2">
    <source>
        <dbReference type="ARBA" id="ARBA00005165"/>
    </source>
</evidence>
<dbReference type="HAMAP" id="MF_00097">
    <property type="entry name" value="TMP_synthase"/>
    <property type="match status" value="1"/>
</dbReference>
<keyword evidence="6" id="KW-0460">Magnesium</keyword>
<gene>
    <name evidence="12" type="ORF">MNBD_NITROSPINAE02-756</name>
</gene>
<evidence type="ECO:0000259" key="11">
    <source>
        <dbReference type="Pfam" id="PF02581"/>
    </source>
</evidence>
<dbReference type="FunFam" id="3.20.20.70:FF:000096">
    <property type="entry name" value="Thiamine-phosphate synthase"/>
    <property type="match status" value="1"/>
</dbReference>
<comment type="pathway">
    <text evidence="2">Cofactor biosynthesis; thiamine diphosphate biosynthesis; thiamine phosphate from 4-amino-2-methyl-5-diphosphomethylpyrimidine and 4-methyl-5-(2-phosphoethyl)-thiazole: step 1/1.</text>
</comment>
<accession>A0A3B1BPM1</accession>
<evidence type="ECO:0000256" key="9">
    <source>
        <dbReference type="ARBA" id="ARBA00047851"/>
    </source>
</evidence>
<dbReference type="GO" id="GO:0046872">
    <property type="term" value="F:metal ion binding"/>
    <property type="evidence" value="ECO:0007669"/>
    <property type="project" value="UniProtKB-KW"/>
</dbReference>
<evidence type="ECO:0000256" key="3">
    <source>
        <dbReference type="ARBA" id="ARBA00012830"/>
    </source>
</evidence>
<dbReference type="PANTHER" id="PTHR20857:SF15">
    <property type="entry name" value="THIAMINE-PHOSPHATE SYNTHASE"/>
    <property type="match status" value="1"/>
</dbReference>
<dbReference type="Gene3D" id="3.20.20.70">
    <property type="entry name" value="Aldolase class I"/>
    <property type="match status" value="1"/>
</dbReference>
<dbReference type="AlphaFoldDB" id="A0A3B1BPM1"/>
<dbReference type="Pfam" id="PF02581">
    <property type="entry name" value="TMP-TENI"/>
    <property type="match status" value="1"/>
</dbReference>
<dbReference type="EMBL" id="UOGE01000049">
    <property type="protein sequence ID" value="VAX19879.1"/>
    <property type="molecule type" value="Genomic_DNA"/>
</dbReference>
<dbReference type="SUPFAM" id="SSF51391">
    <property type="entry name" value="Thiamin phosphate synthase"/>
    <property type="match status" value="1"/>
</dbReference>
<evidence type="ECO:0000256" key="6">
    <source>
        <dbReference type="ARBA" id="ARBA00022842"/>
    </source>
</evidence>
<keyword evidence="7" id="KW-0784">Thiamine biosynthesis</keyword>
<evidence type="ECO:0000256" key="5">
    <source>
        <dbReference type="ARBA" id="ARBA00022723"/>
    </source>
</evidence>
<dbReference type="GO" id="GO:0009228">
    <property type="term" value="P:thiamine biosynthetic process"/>
    <property type="evidence" value="ECO:0007669"/>
    <property type="project" value="UniProtKB-KW"/>
</dbReference>
<dbReference type="InterPro" id="IPR034291">
    <property type="entry name" value="TMP_synthase"/>
</dbReference>
<comment type="cofactor">
    <cofactor evidence="1">
        <name>Mg(2+)</name>
        <dbReference type="ChEBI" id="CHEBI:18420"/>
    </cofactor>
</comment>
<evidence type="ECO:0000256" key="7">
    <source>
        <dbReference type="ARBA" id="ARBA00022977"/>
    </source>
</evidence>
<keyword evidence="4 12" id="KW-0808">Transferase</keyword>
<evidence type="ECO:0000313" key="12">
    <source>
        <dbReference type="EMBL" id="VAX19879.1"/>
    </source>
</evidence>
<protein>
    <recommendedName>
        <fullName evidence="3">thiamine phosphate synthase</fullName>
        <ecNumber evidence="3">2.5.1.3</ecNumber>
    </recommendedName>
</protein>
<dbReference type="InterPro" id="IPR036206">
    <property type="entry name" value="ThiamineP_synth_sf"/>
</dbReference>
<evidence type="ECO:0000256" key="1">
    <source>
        <dbReference type="ARBA" id="ARBA00001946"/>
    </source>
</evidence>
<keyword evidence="5" id="KW-0479">Metal-binding</keyword>
<comment type="catalytic activity">
    <reaction evidence="9">
        <text>2-(2-carboxy-4-methylthiazol-5-yl)ethyl phosphate + 4-amino-2-methyl-5-(diphosphooxymethyl)pyrimidine + 2 H(+) = thiamine phosphate + CO2 + diphosphate</text>
        <dbReference type="Rhea" id="RHEA:47848"/>
        <dbReference type="ChEBI" id="CHEBI:15378"/>
        <dbReference type="ChEBI" id="CHEBI:16526"/>
        <dbReference type="ChEBI" id="CHEBI:33019"/>
        <dbReference type="ChEBI" id="CHEBI:37575"/>
        <dbReference type="ChEBI" id="CHEBI:57841"/>
        <dbReference type="ChEBI" id="CHEBI:62890"/>
        <dbReference type="EC" id="2.5.1.3"/>
    </reaction>
</comment>
<dbReference type="GO" id="GO:0005737">
    <property type="term" value="C:cytoplasm"/>
    <property type="evidence" value="ECO:0007669"/>
    <property type="project" value="TreeGrafter"/>
</dbReference>
<dbReference type="InterPro" id="IPR022998">
    <property type="entry name" value="ThiamineP_synth_TenI"/>
</dbReference>
<dbReference type="PANTHER" id="PTHR20857">
    <property type="entry name" value="THIAMINE-PHOSPHATE PYROPHOSPHORYLASE"/>
    <property type="match status" value="1"/>
</dbReference>
<dbReference type="GO" id="GO:0004789">
    <property type="term" value="F:thiamine-phosphate diphosphorylase activity"/>
    <property type="evidence" value="ECO:0007669"/>
    <property type="project" value="UniProtKB-EC"/>
</dbReference>
<dbReference type="GO" id="GO:0009229">
    <property type="term" value="P:thiamine diphosphate biosynthetic process"/>
    <property type="evidence" value="ECO:0007669"/>
    <property type="project" value="UniProtKB-UniPathway"/>
</dbReference>
<dbReference type="NCBIfam" id="TIGR00693">
    <property type="entry name" value="thiE"/>
    <property type="match status" value="1"/>
</dbReference>
<dbReference type="UniPathway" id="UPA00060">
    <property type="reaction ID" value="UER00141"/>
</dbReference>
<organism evidence="12">
    <name type="scientific">hydrothermal vent metagenome</name>
    <dbReference type="NCBI Taxonomy" id="652676"/>
    <lineage>
        <taxon>unclassified sequences</taxon>
        <taxon>metagenomes</taxon>
        <taxon>ecological metagenomes</taxon>
    </lineage>
</organism>
<comment type="catalytic activity">
    <reaction evidence="10">
        <text>2-[(2R,5Z)-2-carboxy-4-methylthiazol-5(2H)-ylidene]ethyl phosphate + 4-amino-2-methyl-5-(diphosphooxymethyl)pyrimidine + 2 H(+) = thiamine phosphate + CO2 + diphosphate</text>
        <dbReference type="Rhea" id="RHEA:47844"/>
        <dbReference type="ChEBI" id="CHEBI:15378"/>
        <dbReference type="ChEBI" id="CHEBI:16526"/>
        <dbReference type="ChEBI" id="CHEBI:33019"/>
        <dbReference type="ChEBI" id="CHEBI:37575"/>
        <dbReference type="ChEBI" id="CHEBI:57841"/>
        <dbReference type="ChEBI" id="CHEBI:62899"/>
        <dbReference type="EC" id="2.5.1.3"/>
    </reaction>
</comment>
<evidence type="ECO:0000256" key="10">
    <source>
        <dbReference type="ARBA" id="ARBA00047883"/>
    </source>
</evidence>
<dbReference type="InterPro" id="IPR013785">
    <property type="entry name" value="Aldolase_TIM"/>
</dbReference>
<evidence type="ECO:0000256" key="8">
    <source>
        <dbReference type="ARBA" id="ARBA00047334"/>
    </source>
</evidence>
<proteinExistence type="inferred from homology"/>
<dbReference type="CDD" id="cd00564">
    <property type="entry name" value="TMP_TenI"/>
    <property type="match status" value="1"/>
</dbReference>